<evidence type="ECO:0000313" key="14">
    <source>
        <dbReference type="EMBL" id="KXS17721.1"/>
    </source>
</evidence>
<feature type="transmembrane region" description="Helical" evidence="13">
    <location>
        <begin position="46"/>
        <end position="66"/>
    </location>
</feature>
<dbReference type="InterPro" id="IPR047664">
    <property type="entry name" value="SWEET"/>
</dbReference>
<dbReference type="GO" id="GO:0000139">
    <property type="term" value="C:Golgi membrane"/>
    <property type="evidence" value="ECO:0007669"/>
    <property type="project" value="UniProtKB-SubCell"/>
</dbReference>
<evidence type="ECO:0000256" key="9">
    <source>
        <dbReference type="ARBA" id="ARBA00022737"/>
    </source>
</evidence>
<dbReference type="FunFam" id="1.20.1280.290:FF:000004">
    <property type="entry name" value="Sugar transporter SWEET"/>
    <property type="match status" value="1"/>
</dbReference>
<evidence type="ECO:0000256" key="3">
    <source>
        <dbReference type="ARBA" id="ARBA00007809"/>
    </source>
</evidence>
<keyword evidence="5" id="KW-0813">Transport</keyword>
<dbReference type="OrthoDB" id="409725at2759"/>
<comment type="similarity">
    <text evidence="3">Belongs to the SWEET sugar transporter family.</text>
</comment>
<dbReference type="PANTHER" id="PTHR10791:SF224">
    <property type="entry name" value="SUGAR TRANSPORTER SWEET"/>
    <property type="match status" value="1"/>
</dbReference>
<evidence type="ECO:0000256" key="13">
    <source>
        <dbReference type="SAM" id="Phobius"/>
    </source>
</evidence>
<dbReference type="AlphaFoldDB" id="A0A139ALS5"/>
<dbReference type="Proteomes" id="UP000070544">
    <property type="component" value="Unassembled WGS sequence"/>
</dbReference>
<evidence type="ECO:0000256" key="10">
    <source>
        <dbReference type="ARBA" id="ARBA00022989"/>
    </source>
</evidence>
<protein>
    <recommendedName>
        <fullName evidence="4">Sugar transporter SWEET1</fullName>
    </recommendedName>
</protein>
<evidence type="ECO:0000256" key="5">
    <source>
        <dbReference type="ARBA" id="ARBA00022448"/>
    </source>
</evidence>
<keyword evidence="8 13" id="KW-0812">Transmembrane</keyword>
<keyword evidence="11" id="KW-0333">Golgi apparatus</keyword>
<reference evidence="14 15" key="1">
    <citation type="journal article" date="2015" name="Genome Biol. Evol.">
        <title>Phylogenomic analyses indicate that early fungi evolved digesting cell walls of algal ancestors of land plants.</title>
        <authorList>
            <person name="Chang Y."/>
            <person name="Wang S."/>
            <person name="Sekimoto S."/>
            <person name="Aerts A.L."/>
            <person name="Choi C."/>
            <person name="Clum A."/>
            <person name="LaButti K.M."/>
            <person name="Lindquist E.A."/>
            <person name="Yee Ngan C."/>
            <person name="Ohm R.A."/>
            <person name="Salamov A.A."/>
            <person name="Grigoriev I.V."/>
            <person name="Spatafora J.W."/>
            <person name="Berbee M.L."/>
        </authorList>
    </citation>
    <scope>NUCLEOTIDE SEQUENCE [LARGE SCALE GENOMIC DNA]</scope>
    <source>
        <strain evidence="14 15">JEL478</strain>
    </source>
</reference>
<evidence type="ECO:0000256" key="4">
    <source>
        <dbReference type="ARBA" id="ARBA00021741"/>
    </source>
</evidence>
<keyword evidence="9" id="KW-0677">Repeat</keyword>
<evidence type="ECO:0000256" key="7">
    <source>
        <dbReference type="ARBA" id="ARBA00022597"/>
    </source>
</evidence>
<keyword evidence="10 13" id="KW-1133">Transmembrane helix</keyword>
<keyword evidence="7" id="KW-0762">Sugar transport</keyword>
<organism evidence="14 15">
    <name type="scientific">Gonapodya prolifera (strain JEL478)</name>
    <name type="common">Monoblepharis prolifera</name>
    <dbReference type="NCBI Taxonomy" id="1344416"/>
    <lineage>
        <taxon>Eukaryota</taxon>
        <taxon>Fungi</taxon>
        <taxon>Fungi incertae sedis</taxon>
        <taxon>Chytridiomycota</taxon>
        <taxon>Chytridiomycota incertae sedis</taxon>
        <taxon>Monoblepharidomycetes</taxon>
        <taxon>Monoblepharidales</taxon>
        <taxon>Gonapodyaceae</taxon>
        <taxon>Gonapodya</taxon>
    </lineage>
</organism>
<keyword evidence="15" id="KW-1185">Reference proteome</keyword>
<evidence type="ECO:0000256" key="8">
    <source>
        <dbReference type="ARBA" id="ARBA00022692"/>
    </source>
</evidence>
<evidence type="ECO:0000313" key="15">
    <source>
        <dbReference type="Proteomes" id="UP000070544"/>
    </source>
</evidence>
<evidence type="ECO:0000256" key="12">
    <source>
        <dbReference type="ARBA" id="ARBA00023136"/>
    </source>
</evidence>
<dbReference type="GO" id="GO:0005886">
    <property type="term" value="C:plasma membrane"/>
    <property type="evidence" value="ECO:0007669"/>
    <property type="project" value="UniProtKB-SubCell"/>
</dbReference>
<dbReference type="Pfam" id="PF03083">
    <property type="entry name" value="MtN3_slv"/>
    <property type="match status" value="2"/>
</dbReference>
<keyword evidence="12 13" id="KW-0472">Membrane</keyword>
<name>A0A139ALS5_GONPJ</name>
<feature type="transmembrane region" description="Helical" evidence="13">
    <location>
        <begin position="14"/>
        <end position="34"/>
    </location>
</feature>
<feature type="transmembrane region" description="Helical" evidence="13">
    <location>
        <begin position="197"/>
        <end position="219"/>
    </location>
</feature>
<feature type="transmembrane region" description="Helical" evidence="13">
    <location>
        <begin position="170"/>
        <end position="191"/>
    </location>
</feature>
<dbReference type="GO" id="GO:0051119">
    <property type="term" value="F:sugar transmembrane transporter activity"/>
    <property type="evidence" value="ECO:0007669"/>
    <property type="project" value="InterPro"/>
</dbReference>
<sequence>MEAEDGSSLLTETLAPLLGVVTATLIFLAPLSDVRQIALTGELADFNPIPLGFIVTNALSWILYSLLVRNFYIFWSNVSGFCLGLYYIVSALGARDVPASARSLVTTVFTAGPFLILIGFHVAFLVVNPDDPDKARSLGGWICVAALLAFYTSPLSTLHHVLLTRDASSFSYPLSLACVLNGALWTVYGLVIGDGFVWAPNAVGAVVGVVQVGLLVVFGRGEGAGGVGRGKVQGYRAVESDEDGVEEG</sequence>
<feature type="transmembrane region" description="Helical" evidence="13">
    <location>
        <begin position="138"/>
        <end position="158"/>
    </location>
</feature>
<dbReference type="PANTHER" id="PTHR10791">
    <property type="entry name" value="RAG1-ACTIVATING PROTEIN 1"/>
    <property type="match status" value="1"/>
</dbReference>
<dbReference type="InterPro" id="IPR004316">
    <property type="entry name" value="SWEET_rpt"/>
</dbReference>
<evidence type="ECO:0000256" key="11">
    <source>
        <dbReference type="ARBA" id="ARBA00023034"/>
    </source>
</evidence>
<feature type="transmembrane region" description="Helical" evidence="13">
    <location>
        <begin position="72"/>
        <end position="92"/>
    </location>
</feature>
<gene>
    <name evidence="14" type="ORF">M427DRAFT_54321</name>
</gene>
<accession>A0A139ALS5</accession>
<dbReference type="Gene3D" id="1.20.1280.290">
    <property type="match status" value="2"/>
</dbReference>
<keyword evidence="6" id="KW-1003">Cell membrane</keyword>
<dbReference type="EMBL" id="KQ965745">
    <property type="protein sequence ID" value="KXS17721.1"/>
    <property type="molecule type" value="Genomic_DNA"/>
</dbReference>
<evidence type="ECO:0000256" key="2">
    <source>
        <dbReference type="ARBA" id="ARBA00004653"/>
    </source>
</evidence>
<feature type="transmembrane region" description="Helical" evidence="13">
    <location>
        <begin position="104"/>
        <end position="126"/>
    </location>
</feature>
<evidence type="ECO:0000256" key="1">
    <source>
        <dbReference type="ARBA" id="ARBA00004651"/>
    </source>
</evidence>
<comment type="subcellular location">
    <subcellularLocation>
        <location evidence="1">Cell membrane</location>
        <topology evidence="1">Multi-pass membrane protein</topology>
    </subcellularLocation>
    <subcellularLocation>
        <location evidence="2">Golgi apparatus membrane</location>
        <topology evidence="2">Multi-pass membrane protein</topology>
    </subcellularLocation>
</comment>
<dbReference type="OMA" id="QLNDYYI"/>
<proteinExistence type="inferred from homology"/>
<evidence type="ECO:0000256" key="6">
    <source>
        <dbReference type="ARBA" id="ARBA00022475"/>
    </source>
</evidence>